<dbReference type="GO" id="GO:0006260">
    <property type="term" value="P:DNA replication"/>
    <property type="evidence" value="ECO:0007669"/>
    <property type="project" value="UniProtKB-KW"/>
</dbReference>
<dbReference type="InterPro" id="IPR008721">
    <property type="entry name" value="ORC6_cyclin_first"/>
</dbReference>
<name>A0A6A6QV56_9PEZI</name>
<evidence type="ECO:0000256" key="2">
    <source>
        <dbReference type="ARBA" id="ARBA00010840"/>
    </source>
</evidence>
<dbReference type="Pfam" id="PF05460">
    <property type="entry name" value="ORC6"/>
    <property type="match status" value="1"/>
</dbReference>
<comment type="similarity">
    <text evidence="2">Belongs to the ORC6 family.</text>
</comment>
<reference evidence="8" key="1">
    <citation type="journal article" date="2020" name="Stud. Mycol.">
        <title>101 Dothideomycetes genomes: a test case for predicting lifestyles and emergence of pathogens.</title>
        <authorList>
            <person name="Haridas S."/>
            <person name="Albert R."/>
            <person name="Binder M."/>
            <person name="Bloem J."/>
            <person name="Labutti K."/>
            <person name="Salamov A."/>
            <person name="Andreopoulos B."/>
            <person name="Baker S."/>
            <person name="Barry K."/>
            <person name="Bills G."/>
            <person name="Bluhm B."/>
            <person name="Cannon C."/>
            <person name="Castanera R."/>
            <person name="Culley D."/>
            <person name="Daum C."/>
            <person name="Ezra D."/>
            <person name="Gonzalez J."/>
            <person name="Henrissat B."/>
            <person name="Kuo A."/>
            <person name="Liang C."/>
            <person name="Lipzen A."/>
            <person name="Lutzoni F."/>
            <person name="Magnuson J."/>
            <person name="Mondo S."/>
            <person name="Nolan M."/>
            <person name="Ohm R."/>
            <person name="Pangilinan J."/>
            <person name="Park H.-J."/>
            <person name="Ramirez L."/>
            <person name="Alfaro M."/>
            <person name="Sun H."/>
            <person name="Tritt A."/>
            <person name="Yoshinaga Y."/>
            <person name="Zwiers L.-H."/>
            <person name="Turgeon B."/>
            <person name="Goodwin S."/>
            <person name="Spatafora J."/>
            <person name="Crous P."/>
            <person name="Grigoriev I."/>
        </authorList>
    </citation>
    <scope>NUCLEOTIDE SEQUENCE</scope>
    <source>
        <strain evidence="8">CBS 269.34</strain>
    </source>
</reference>
<protein>
    <recommendedName>
        <fullName evidence="7">ORC6 first cyclin-like domain-containing protein</fullName>
    </recommendedName>
</protein>
<keyword evidence="3" id="KW-0235">DNA replication</keyword>
<evidence type="ECO:0000256" key="6">
    <source>
        <dbReference type="SAM" id="MobiDB-lite"/>
    </source>
</evidence>
<gene>
    <name evidence="8" type="ORF">BU16DRAFT_572487</name>
</gene>
<feature type="compositionally biased region" description="Polar residues" evidence="6">
    <location>
        <begin position="93"/>
        <end position="121"/>
    </location>
</feature>
<evidence type="ECO:0000259" key="7">
    <source>
        <dbReference type="Pfam" id="PF05460"/>
    </source>
</evidence>
<keyword evidence="5" id="KW-0539">Nucleus</keyword>
<feature type="compositionally biased region" description="Low complexity" evidence="6">
    <location>
        <begin position="192"/>
        <end position="210"/>
    </location>
</feature>
<evidence type="ECO:0000313" key="8">
    <source>
        <dbReference type="EMBL" id="KAF2496388.1"/>
    </source>
</evidence>
<dbReference type="AlphaFoldDB" id="A0A6A6QV56"/>
<dbReference type="GO" id="GO:0005664">
    <property type="term" value="C:nuclear origin of replication recognition complex"/>
    <property type="evidence" value="ECO:0007669"/>
    <property type="project" value="InterPro"/>
</dbReference>
<organism evidence="8 9">
    <name type="scientific">Lophium mytilinum</name>
    <dbReference type="NCBI Taxonomy" id="390894"/>
    <lineage>
        <taxon>Eukaryota</taxon>
        <taxon>Fungi</taxon>
        <taxon>Dikarya</taxon>
        <taxon>Ascomycota</taxon>
        <taxon>Pezizomycotina</taxon>
        <taxon>Dothideomycetes</taxon>
        <taxon>Pleosporomycetidae</taxon>
        <taxon>Mytilinidiales</taxon>
        <taxon>Mytilinidiaceae</taxon>
        <taxon>Lophium</taxon>
    </lineage>
</organism>
<sequence>MSKAIEQSLTGLIPTLSGPLPPDLINLALALLTQSRSKASSLKPEEEIARPYACAQIACERLKQRLDLPKIVSRPPCAPPVYKKLHTYLTTVLPQRQNRSAPSTPQKANKTTKTPIQTPSRRTPAKGTPQHTTPSKRGVGTPRKAANDDNGAPDWVLSAIRHLCIAFSKSAATPHVYTGVCTILALQNTPQAATTPRASSRARRATAAPAPAQPESITQSQIPALIAVLLLYVLARMSDQETTPEAFMEQRDKAVEVLCGMDAAKQTDEEEMLADIDRFMRLAQSDGWVRMEWYLNIVAGETEDESGQENGRARDDGDAVVGLRRRQRRTDVNMQDYGDGERLEIGLGTMMQEKLDYFSEERRLEYLEWKEGFLARVEQLEREQAAASSRGDEMELDS</sequence>
<proteinExistence type="inferred from homology"/>
<dbReference type="GO" id="GO:0003677">
    <property type="term" value="F:DNA binding"/>
    <property type="evidence" value="ECO:0007669"/>
    <property type="project" value="UniProtKB-KW"/>
</dbReference>
<comment type="subcellular location">
    <subcellularLocation>
        <location evidence="1">Nucleus</location>
    </subcellularLocation>
</comment>
<feature type="region of interest" description="Disordered" evidence="6">
    <location>
        <begin position="93"/>
        <end position="150"/>
    </location>
</feature>
<dbReference type="OrthoDB" id="5367324at2759"/>
<dbReference type="Proteomes" id="UP000799750">
    <property type="component" value="Unassembled WGS sequence"/>
</dbReference>
<accession>A0A6A6QV56</accession>
<evidence type="ECO:0000256" key="3">
    <source>
        <dbReference type="ARBA" id="ARBA00022705"/>
    </source>
</evidence>
<evidence type="ECO:0000313" key="9">
    <source>
        <dbReference type="Proteomes" id="UP000799750"/>
    </source>
</evidence>
<keyword evidence="4" id="KW-0238">DNA-binding</keyword>
<evidence type="ECO:0000256" key="4">
    <source>
        <dbReference type="ARBA" id="ARBA00023125"/>
    </source>
</evidence>
<feature type="domain" description="ORC6 first cyclin-like" evidence="7">
    <location>
        <begin position="9"/>
        <end position="93"/>
    </location>
</feature>
<evidence type="ECO:0000256" key="5">
    <source>
        <dbReference type="ARBA" id="ARBA00023242"/>
    </source>
</evidence>
<keyword evidence="9" id="KW-1185">Reference proteome</keyword>
<dbReference type="EMBL" id="MU004188">
    <property type="protein sequence ID" value="KAF2496388.1"/>
    <property type="molecule type" value="Genomic_DNA"/>
</dbReference>
<evidence type="ECO:0000256" key="1">
    <source>
        <dbReference type="ARBA" id="ARBA00004123"/>
    </source>
</evidence>
<feature type="region of interest" description="Disordered" evidence="6">
    <location>
        <begin position="192"/>
        <end position="215"/>
    </location>
</feature>